<dbReference type="RefSeq" id="WP_104370976.1">
    <property type="nucleotide sequence ID" value="NZ_BFAV01000030.1"/>
</dbReference>
<dbReference type="Gene3D" id="2.60.40.790">
    <property type="match status" value="1"/>
</dbReference>
<proteinExistence type="inferred from homology"/>
<dbReference type="InterPro" id="IPR007052">
    <property type="entry name" value="CS_dom"/>
</dbReference>
<keyword evidence="4" id="KW-1185">Reference proteome</keyword>
<organism evidence="3 4">
    <name type="scientific">Desulfocucumis palustris</name>
    <dbReference type="NCBI Taxonomy" id="1898651"/>
    <lineage>
        <taxon>Bacteria</taxon>
        <taxon>Bacillati</taxon>
        <taxon>Bacillota</taxon>
        <taxon>Clostridia</taxon>
        <taxon>Eubacteriales</taxon>
        <taxon>Desulfocucumaceae</taxon>
        <taxon>Desulfocucumis</taxon>
    </lineage>
</organism>
<dbReference type="EMBL" id="BFAV01000030">
    <property type="protein sequence ID" value="GBF32440.1"/>
    <property type="molecule type" value="Genomic_DNA"/>
</dbReference>
<evidence type="ECO:0000313" key="4">
    <source>
        <dbReference type="Proteomes" id="UP000239549"/>
    </source>
</evidence>
<dbReference type="SUPFAM" id="SSF49764">
    <property type="entry name" value="HSP20-like chaperones"/>
    <property type="match status" value="1"/>
</dbReference>
<dbReference type="Proteomes" id="UP000239549">
    <property type="component" value="Unassembled WGS sequence"/>
</dbReference>
<name>A0A2L2X8U2_9FIRM</name>
<dbReference type="InterPro" id="IPR002068">
    <property type="entry name" value="A-crystallin/Hsp20_dom"/>
</dbReference>
<gene>
    <name evidence="3" type="ORF">DCCM_0636</name>
</gene>
<dbReference type="CDD" id="cd06464">
    <property type="entry name" value="ACD_sHsps-like"/>
    <property type="match status" value="1"/>
</dbReference>
<dbReference type="InterPro" id="IPR008978">
    <property type="entry name" value="HSP20-like_chaperone"/>
</dbReference>
<dbReference type="PROSITE" id="PS01031">
    <property type="entry name" value="SHSP"/>
    <property type="match status" value="1"/>
</dbReference>
<evidence type="ECO:0000259" key="2">
    <source>
        <dbReference type="PROSITE" id="PS01031"/>
    </source>
</evidence>
<feature type="domain" description="SHSP" evidence="2">
    <location>
        <begin position="85"/>
        <end position="170"/>
    </location>
</feature>
<evidence type="ECO:0000256" key="1">
    <source>
        <dbReference type="PROSITE-ProRule" id="PRU00285"/>
    </source>
</evidence>
<dbReference type="Pfam" id="PF04969">
    <property type="entry name" value="CS"/>
    <property type="match status" value="1"/>
</dbReference>
<comment type="caution">
    <text evidence="3">The sequence shown here is derived from an EMBL/GenBank/DDBJ whole genome shotgun (WGS) entry which is preliminary data.</text>
</comment>
<comment type="similarity">
    <text evidence="1">Belongs to the small heat shock protein (HSP20) family.</text>
</comment>
<accession>A0A2L2X8U2</accession>
<dbReference type="AlphaFoldDB" id="A0A2L2X8U2"/>
<sequence>MKKDFFDGLKLSDVVKGITDLVELAQRMEAEKKTEETKSGVFHFPRDKKIFQGSYGFNVRLGGLGDSPPPSFADKENPPKIIREKIARQSWEPVTDVFDEGESLQIVVEVPGARENSLGVAVSGGDLEIKIKQEGTDKVKSISLPCEVNPESLKYVVRNGILTITLDKAA</sequence>
<protein>
    <submittedName>
        <fullName evidence="3">Gas vesicle protein GvpH</fullName>
    </submittedName>
</protein>
<evidence type="ECO:0000313" key="3">
    <source>
        <dbReference type="EMBL" id="GBF32440.1"/>
    </source>
</evidence>
<reference evidence="4" key="1">
    <citation type="submission" date="2018-02" db="EMBL/GenBank/DDBJ databases">
        <title>Genome sequence of Desulfocucumis palustris strain NAW-5.</title>
        <authorList>
            <person name="Watanabe M."/>
            <person name="Kojima H."/>
            <person name="Fukui M."/>
        </authorList>
    </citation>
    <scope>NUCLEOTIDE SEQUENCE [LARGE SCALE GENOMIC DNA]</scope>
    <source>
        <strain evidence="4">NAW-5</strain>
    </source>
</reference>
<dbReference type="OrthoDB" id="1806521at2"/>